<dbReference type="EMBL" id="FQZU01000039">
    <property type="protein sequence ID" value="SHK95156.1"/>
    <property type="molecule type" value="Genomic_DNA"/>
</dbReference>
<dbReference type="STRING" id="1121393.SAMN02745216_04361"/>
<evidence type="ECO:0000313" key="8">
    <source>
        <dbReference type="Proteomes" id="UP000183994"/>
    </source>
</evidence>
<evidence type="ECO:0000256" key="5">
    <source>
        <dbReference type="HAMAP-Rule" id="MF_00340"/>
    </source>
</evidence>
<dbReference type="PANTHER" id="PTHR35534">
    <property type="entry name" value="50S RIBOSOMAL PROTEIN L32"/>
    <property type="match status" value="1"/>
</dbReference>
<comment type="similarity">
    <text evidence="1 5">Belongs to the bacterial ribosomal protein bL32 family.</text>
</comment>
<keyword evidence="3 5" id="KW-0687">Ribonucleoprotein</keyword>
<dbReference type="OrthoDB" id="9801927at2"/>
<reference evidence="8" key="1">
    <citation type="submission" date="2016-11" db="EMBL/GenBank/DDBJ databases">
        <authorList>
            <person name="Varghese N."/>
            <person name="Submissions S."/>
        </authorList>
    </citation>
    <scope>NUCLEOTIDE SEQUENCE [LARGE SCALE GENOMIC DNA]</scope>
    <source>
        <strain evidence="8">DSM 16219</strain>
    </source>
</reference>
<dbReference type="InterPro" id="IPR044957">
    <property type="entry name" value="Ribosomal_bL32_bact"/>
</dbReference>
<evidence type="ECO:0000256" key="2">
    <source>
        <dbReference type="ARBA" id="ARBA00022980"/>
    </source>
</evidence>
<dbReference type="GO" id="GO:0003735">
    <property type="term" value="F:structural constituent of ribosome"/>
    <property type="evidence" value="ECO:0007669"/>
    <property type="project" value="InterPro"/>
</dbReference>
<evidence type="ECO:0000256" key="3">
    <source>
        <dbReference type="ARBA" id="ARBA00023274"/>
    </source>
</evidence>
<dbReference type="GO" id="GO:0006412">
    <property type="term" value="P:translation"/>
    <property type="evidence" value="ECO:0007669"/>
    <property type="project" value="UniProtKB-UniRule"/>
</dbReference>
<dbReference type="SMR" id="A0A1M6WND6"/>
<proteinExistence type="inferred from homology"/>
<evidence type="ECO:0000256" key="1">
    <source>
        <dbReference type="ARBA" id="ARBA00008560"/>
    </source>
</evidence>
<sequence length="58" mass="6524">MALPKHKKSKSKRDKRRTHQKLTAPNVVSCPQCGDPKLPHHICPSCGTYKGRTLIETD</sequence>
<name>A0A1M6WND6_9BACT</name>
<accession>A0A1M6WND6</accession>
<feature type="region of interest" description="Disordered" evidence="6">
    <location>
        <begin position="1"/>
        <end position="26"/>
    </location>
</feature>
<dbReference type="AlphaFoldDB" id="A0A1M6WND6"/>
<dbReference type="PANTHER" id="PTHR35534:SF1">
    <property type="entry name" value="LARGE RIBOSOMAL SUBUNIT PROTEIN BL32"/>
    <property type="match status" value="1"/>
</dbReference>
<keyword evidence="2 5" id="KW-0689">Ribosomal protein</keyword>
<dbReference type="InterPro" id="IPR002677">
    <property type="entry name" value="Ribosomal_bL32"/>
</dbReference>
<dbReference type="NCBIfam" id="TIGR01031">
    <property type="entry name" value="rpmF_bact"/>
    <property type="match status" value="1"/>
</dbReference>
<feature type="compositionally biased region" description="Basic residues" evidence="6">
    <location>
        <begin position="1"/>
        <end position="20"/>
    </location>
</feature>
<dbReference type="HAMAP" id="MF_00340">
    <property type="entry name" value="Ribosomal_bL32"/>
    <property type="match status" value="1"/>
</dbReference>
<organism evidence="7 8">
    <name type="scientific">Desulfatibacillum alkenivorans DSM 16219</name>
    <dbReference type="NCBI Taxonomy" id="1121393"/>
    <lineage>
        <taxon>Bacteria</taxon>
        <taxon>Pseudomonadati</taxon>
        <taxon>Thermodesulfobacteriota</taxon>
        <taxon>Desulfobacteria</taxon>
        <taxon>Desulfobacterales</taxon>
        <taxon>Desulfatibacillaceae</taxon>
        <taxon>Desulfatibacillum</taxon>
    </lineage>
</organism>
<evidence type="ECO:0000313" key="7">
    <source>
        <dbReference type="EMBL" id="SHK95156.1"/>
    </source>
</evidence>
<dbReference type="SUPFAM" id="SSF57829">
    <property type="entry name" value="Zn-binding ribosomal proteins"/>
    <property type="match status" value="1"/>
</dbReference>
<dbReference type="Proteomes" id="UP000183994">
    <property type="component" value="Unassembled WGS sequence"/>
</dbReference>
<protein>
    <recommendedName>
        <fullName evidence="4 5">Large ribosomal subunit protein bL32</fullName>
    </recommendedName>
</protein>
<gene>
    <name evidence="5" type="primary">rpmF</name>
    <name evidence="7" type="ORF">SAMN02745216_04361</name>
</gene>
<dbReference type="GO" id="GO:0015934">
    <property type="term" value="C:large ribosomal subunit"/>
    <property type="evidence" value="ECO:0007669"/>
    <property type="project" value="InterPro"/>
</dbReference>
<evidence type="ECO:0000256" key="4">
    <source>
        <dbReference type="ARBA" id="ARBA00035178"/>
    </source>
</evidence>
<evidence type="ECO:0000256" key="6">
    <source>
        <dbReference type="SAM" id="MobiDB-lite"/>
    </source>
</evidence>
<dbReference type="RefSeq" id="WP_015948053.1">
    <property type="nucleotide sequence ID" value="NZ_FQZU01000039.1"/>
</dbReference>
<dbReference type="InterPro" id="IPR011332">
    <property type="entry name" value="Ribosomal_zn-bd"/>
</dbReference>
<dbReference type="Pfam" id="PF01783">
    <property type="entry name" value="Ribosomal_L32p"/>
    <property type="match status" value="1"/>
</dbReference>
<keyword evidence="8" id="KW-1185">Reference proteome</keyword>